<proteinExistence type="predicted"/>
<evidence type="ECO:0000259" key="6">
    <source>
        <dbReference type="Pfam" id="PF14378"/>
    </source>
</evidence>
<evidence type="ECO:0000256" key="1">
    <source>
        <dbReference type="ARBA" id="ARBA00004141"/>
    </source>
</evidence>
<keyword evidence="2 5" id="KW-0812">Transmembrane</keyword>
<feature type="transmembrane region" description="Helical" evidence="5">
    <location>
        <begin position="154"/>
        <end position="172"/>
    </location>
</feature>
<gene>
    <name evidence="7" type="ORF">GCM10017581_058020</name>
</gene>
<evidence type="ECO:0000256" key="5">
    <source>
        <dbReference type="SAM" id="Phobius"/>
    </source>
</evidence>
<dbReference type="GO" id="GO:0016020">
    <property type="term" value="C:membrane"/>
    <property type="evidence" value="ECO:0007669"/>
    <property type="project" value="UniProtKB-SubCell"/>
</dbReference>
<dbReference type="RefSeq" id="WP_261960987.1">
    <property type="nucleotide sequence ID" value="NZ_BAAAXA010000001.1"/>
</dbReference>
<reference evidence="7" key="1">
    <citation type="journal article" date="2014" name="Int. J. Syst. Evol. Microbiol.">
        <title>Complete genome sequence of Corynebacterium casei LMG S-19264T (=DSM 44701T), isolated from a smear-ripened cheese.</title>
        <authorList>
            <consortium name="US DOE Joint Genome Institute (JGI-PGF)"/>
            <person name="Walter F."/>
            <person name="Albersmeier A."/>
            <person name="Kalinowski J."/>
            <person name="Ruckert C."/>
        </authorList>
    </citation>
    <scope>NUCLEOTIDE SEQUENCE</scope>
    <source>
        <strain evidence="7">VKM Ac-1321</strain>
    </source>
</reference>
<keyword evidence="4 5" id="KW-0472">Membrane</keyword>
<dbReference type="Pfam" id="PF14378">
    <property type="entry name" value="PAP2_3"/>
    <property type="match status" value="2"/>
</dbReference>
<comment type="subcellular location">
    <subcellularLocation>
        <location evidence="1">Membrane</location>
        <topology evidence="1">Multi-pass membrane protein</topology>
    </subcellularLocation>
</comment>
<evidence type="ECO:0000256" key="4">
    <source>
        <dbReference type="ARBA" id="ARBA00023136"/>
    </source>
</evidence>
<evidence type="ECO:0000313" key="8">
    <source>
        <dbReference type="Proteomes" id="UP001143480"/>
    </source>
</evidence>
<dbReference type="PANTHER" id="PTHR31310">
    <property type="match status" value="1"/>
</dbReference>
<sequence>MSITAGAARGEVPLGRQAALGLGAAVAYLSVRGAVSAADGRAQNNADAVARLERSLGLREFAAPLWAGAGEWLYTWGHWLLAVALLVGLARRAPALYYRARDTMLLTAGVALFAFVVYPVAPPDVSGGLASLPSLDAAWDVVLGLSVAAFASRVWVRVAGAGLAGLLLWSVVLTGHHYLIDVLAGAALALVAWLFVSSRRRPQRLRGYAGWDGLDLHKTDNAA</sequence>
<dbReference type="EMBL" id="BSFP01000041">
    <property type="protein sequence ID" value="GLL04055.1"/>
    <property type="molecule type" value="Genomic_DNA"/>
</dbReference>
<protein>
    <recommendedName>
        <fullName evidence="6">Inositolphosphotransferase Aur1/Ipt1 domain-containing protein</fullName>
    </recommendedName>
</protein>
<feature type="transmembrane region" description="Helical" evidence="5">
    <location>
        <begin position="103"/>
        <end position="121"/>
    </location>
</feature>
<evidence type="ECO:0000313" key="7">
    <source>
        <dbReference type="EMBL" id="GLL04055.1"/>
    </source>
</evidence>
<feature type="transmembrane region" description="Helical" evidence="5">
    <location>
        <begin position="127"/>
        <end position="147"/>
    </location>
</feature>
<feature type="transmembrane region" description="Helical" evidence="5">
    <location>
        <begin position="178"/>
        <end position="196"/>
    </location>
</feature>
<dbReference type="InterPro" id="IPR052185">
    <property type="entry name" value="IPC_Synthase-Related"/>
</dbReference>
<keyword evidence="3 5" id="KW-1133">Transmembrane helix</keyword>
<organism evidence="7 8">
    <name type="scientific">Dactylosporangium matsuzakiense</name>
    <dbReference type="NCBI Taxonomy" id="53360"/>
    <lineage>
        <taxon>Bacteria</taxon>
        <taxon>Bacillati</taxon>
        <taxon>Actinomycetota</taxon>
        <taxon>Actinomycetes</taxon>
        <taxon>Micromonosporales</taxon>
        <taxon>Micromonosporaceae</taxon>
        <taxon>Dactylosporangium</taxon>
    </lineage>
</organism>
<dbReference type="AlphaFoldDB" id="A0A9W6KPL0"/>
<comment type="caution">
    <text evidence="7">The sequence shown here is derived from an EMBL/GenBank/DDBJ whole genome shotgun (WGS) entry which is preliminary data.</text>
</comment>
<keyword evidence="8" id="KW-1185">Reference proteome</keyword>
<evidence type="ECO:0000256" key="2">
    <source>
        <dbReference type="ARBA" id="ARBA00022692"/>
    </source>
</evidence>
<dbReference type="InterPro" id="IPR026841">
    <property type="entry name" value="Aur1/Ipt1"/>
</dbReference>
<dbReference type="PANTHER" id="PTHR31310:SF7">
    <property type="entry name" value="PA-PHOSPHATASE RELATED-FAMILY PROTEIN DDB_G0268928"/>
    <property type="match status" value="1"/>
</dbReference>
<reference evidence="7" key="2">
    <citation type="submission" date="2023-01" db="EMBL/GenBank/DDBJ databases">
        <authorList>
            <person name="Sun Q."/>
            <person name="Evtushenko L."/>
        </authorList>
    </citation>
    <scope>NUCLEOTIDE SEQUENCE</scope>
    <source>
        <strain evidence="7">VKM Ac-1321</strain>
    </source>
</reference>
<feature type="transmembrane region" description="Helical" evidence="5">
    <location>
        <begin position="73"/>
        <end position="91"/>
    </location>
</feature>
<accession>A0A9W6KPL0</accession>
<feature type="domain" description="Inositolphosphotransferase Aur1/Ipt1" evidence="6">
    <location>
        <begin position="65"/>
        <end position="123"/>
    </location>
</feature>
<name>A0A9W6KPL0_9ACTN</name>
<evidence type="ECO:0000256" key="3">
    <source>
        <dbReference type="ARBA" id="ARBA00022989"/>
    </source>
</evidence>
<dbReference type="Proteomes" id="UP001143480">
    <property type="component" value="Unassembled WGS sequence"/>
</dbReference>
<feature type="domain" description="Inositolphosphotransferase Aur1/Ipt1" evidence="6">
    <location>
        <begin position="126"/>
        <end position="194"/>
    </location>
</feature>